<dbReference type="AlphaFoldDB" id="A0AB34JVN9"/>
<evidence type="ECO:0000256" key="1">
    <source>
        <dbReference type="SAM" id="SignalP"/>
    </source>
</evidence>
<evidence type="ECO:0000313" key="2">
    <source>
        <dbReference type="EMBL" id="KAL1525769.1"/>
    </source>
</evidence>
<keyword evidence="3" id="KW-1185">Reference proteome</keyword>
<accession>A0AB34JVN9</accession>
<dbReference type="Proteomes" id="UP001515480">
    <property type="component" value="Unassembled WGS sequence"/>
</dbReference>
<protein>
    <recommendedName>
        <fullName evidence="4">Methyltransferase FkbM domain-containing protein</fullName>
    </recommendedName>
</protein>
<comment type="caution">
    <text evidence="2">The sequence shown here is derived from an EMBL/GenBank/DDBJ whole genome shotgun (WGS) entry which is preliminary data.</text>
</comment>
<sequence length="322" mass="36236">MRARCVLLFFFPQLATASQDAQAYVLDHLFQLIGTTNKEYVEFGYNTNLLCGGSGANTCRLHQQGWRGLLLDGGHQNTSINLHREMISSANIVHLFRKYGVSTDVDYVSMDMDSCDLWVLESLLSSKYSPRVITAEFNTNIPWPHAITFPDKAKFDVHYKTDRVHYGLNGEDKPAYHGCYVGASAGAFDIVARDHGYEIVAVVFPLDLVLVRLDVMQGVRSSVENSTELYPYLFRNPQNQRKLRRTVQLNTWGNRAMTIEQARELVDYRVWRETILTGSATMSEAVSAGREAALKQVAGFANGKINCFAKLRGRLKQGVRAL</sequence>
<gene>
    <name evidence="2" type="ORF">AB1Y20_020612</name>
</gene>
<evidence type="ECO:0000313" key="3">
    <source>
        <dbReference type="Proteomes" id="UP001515480"/>
    </source>
</evidence>
<proteinExistence type="predicted"/>
<evidence type="ECO:0008006" key="4">
    <source>
        <dbReference type="Google" id="ProtNLM"/>
    </source>
</evidence>
<dbReference type="EMBL" id="JBGBPQ010000004">
    <property type="protein sequence ID" value="KAL1525769.1"/>
    <property type="molecule type" value="Genomic_DNA"/>
</dbReference>
<name>A0AB34JVN9_PRYPA</name>
<feature type="chain" id="PRO_5044253408" description="Methyltransferase FkbM domain-containing protein" evidence="1">
    <location>
        <begin position="18"/>
        <end position="322"/>
    </location>
</feature>
<organism evidence="2 3">
    <name type="scientific">Prymnesium parvum</name>
    <name type="common">Toxic golden alga</name>
    <dbReference type="NCBI Taxonomy" id="97485"/>
    <lineage>
        <taxon>Eukaryota</taxon>
        <taxon>Haptista</taxon>
        <taxon>Haptophyta</taxon>
        <taxon>Prymnesiophyceae</taxon>
        <taxon>Prymnesiales</taxon>
        <taxon>Prymnesiaceae</taxon>
        <taxon>Prymnesium</taxon>
    </lineage>
</organism>
<keyword evidence="1" id="KW-0732">Signal</keyword>
<reference evidence="2 3" key="1">
    <citation type="journal article" date="2024" name="Science">
        <title>Giant polyketide synthase enzymes in the biosynthesis of giant marine polyether toxins.</title>
        <authorList>
            <person name="Fallon T.R."/>
            <person name="Shende V.V."/>
            <person name="Wierzbicki I.H."/>
            <person name="Pendleton A.L."/>
            <person name="Watervoot N.F."/>
            <person name="Auber R.P."/>
            <person name="Gonzalez D.J."/>
            <person name="Wisecaver J.H."/>
            <person name="Moore B.S."/>
        </authorList>
    </citation>
    <scope>NUCLEOTIDE SEQUENCE [LARGE SCALE GENOMIC DNA]</scope>
    <source>
        <strain evidence="2 3">12B1</strain>
    </source>
</reference>
<feature type="signal peptide" evidence="1">
    <location>
        <begin position="1"/>
        <end position="17"/>
    </location>
</feature>